<feature type="transmembrane region" description="Helical" evidence="14">
    <location>
        <begin position="6"/>
        <end position="27"/>
    </location>
</feature>
<keyword evidence="14" id="KW-0812">Transmembrane</keyword>
<evidence type="ECO:0000256" key="12">
    <source>
        <dbReference type="ARBA" id="ARBA00034000"/>
    </source>
</evidence>
<accession>A0A9D1HIH5</accession>
<comment type="catalytic activity">
    <reaction evidence="12">
        <text>Preferential cleavage: (Ac)2-L-Lys-D-Ala-|-D-Ala. Also transpeptidation of peptidyl-alanyl moieties that are N-acyl substituents of D-alanine.</text>
        <dbReference type="EC" id="3.4.16.4"/>
    </reaction>
</comment>
<evidence type="ECO:0000256" key="5">
    <source>
        <dbReference type="ARBA" id="ARBA00022676"/>
    </source>
</evidence>
<dbReference type="EMBL" id="DVLT01000073">
    <property type="protein sequence ID" value="HIU03806.1"/>
    <property type="molecule type" value="Genomic_DNA"/>
</dbReference>
<evidence type="ECO:0000256" key="11">
    <source>
        <dbReference type="ARBA" id="ARBA00023316"/>
    </source>
</evidence>
<dbReference type="SUPFAM" id="SSF53955">
    <property type="entry name" value="Lysozyme-like"/>
    <property type="match status" value="1"/>
</dbReference>
<dbReference type="Proteomes" id="UP000824164">
    <property type="component" value="Unassembled WGS sequence"/>
</dbReference>
<dbReference type="GO" id="GO:0009002">
    <property type="term" value="F:serine-type D-Ala-D-Ala carboxypeptidase activity"/>
    <property type="evidence" value="ECO:0007669"/>
    <property type="project" value="UniProtKB-EC"/>
</dbReference>
<dbReference type="Pfam" id="PF00912">
    <property type="entry name" value="Transgly"/>
    <property type="match status" value="1"/>
</dbReference>
<keyword evidence="7" id="KW-0378">Hydrolase</keyword>
<dbReference type="FunFam" id="1.10.3810.10:FF:000001">
    <property type="entry name" value="Penicillin-binding protein 1A"/>
    <property type="match status" value="1"/>
</dbReference>
<comment type="similarity">
    <text evidence="1">In the C-terminal section; belongs to the transpeptidase family.</text>
</comment>
<keyword evidence="9" id="KW-0573">Peptidoglycan synthesis</keyword>
<gene>
    <name evidence="16" type="ORF">IAB63_11200</name>
</gene>
<sequence length="241" mass="26685">MKILKFTLKLFLVIFLAAGILGGFFMIKGYGMYKNALAETSIQEMAEDIRDKASFIPLDDIPDIYIDAVIAVEDHRFYDHPGIDILAIGRALFNDLKAGSFVEGGSTITQQLAKNQFFTQEKSFFRKAAEIFMAFDMEKELGKDEILELYINSIYYGNGYYGIGEACQGYYGKYPSEMTLDECTLLAGIPNAPSVYSPTENPDLAKQRQRQVVGQMLRRGYLSGDTAAALSAAALPAVVTP</sequence>
<dbReference type="InterPro" id="IPR001264">
    <property type="entry name" value="Glyco_trans_51"/>
</dbReference>
<evidence type="ECO:0000256" key="9">
    <source>
        <dbReference type="ARBA" id="ARBA00022984"/>
    </source>
</evidence>
<dbReference type="GO" id="GO:0008360">
    <property type="term" value="P:regulation of cell shape"/>
    <property type="evidence" value="ECO:0007669"/>
    <property type="project" value="UniProtKB-KW"/>
</dbReference>
<dbReference type="InterPro" id="IPR050396">
    <property type="entry name" value="Glycosyltr_51/Transpeptidase"/>
</dbReference>
<comment type="similarity">
    <text evidence="2">In the N-terminal section; belongs to the glycosyltransferase 51 family.</text>
</comment>
<dbReference type="GO" id="GO:0008955">
    <property type="term" value="F:peptidoglycan glycosyltransferase activity"/>
    <property type="evidence" value="ECO:0007669"/>
    <property type="project" value="UniProtKB-EC"/>
</dbReference>
<keyword evidence="8" id="KW-0133">Cell shape</keyword>
<evidence type="ECO:0000256" key="8">
    <source>
        <dbReference type="ARBA" id="ARBA00022960"/>
    </source>
</evidence>
<comment type="caution">
    <text evidence="16">The sequence shown here is derived from an EMBL/GenBank/DDBJ whole genome shotgun (WGS) entry which is preliminary data.</text>
</comment>
<evidence type="ECO:0000256" key="7">
    <source>
        <dbReference type="ARBA" id="ARBA00022801"/>
    </source>
</evidence>
<dbReference type="PANTHER" id="PTHR32282:SF33">
    <property type="entry name" value="PEPTIDOGLYCAN GLYCOSYLTRANSFERASE"/>
    <property type="match status" value="1"/>
</dbReference>
<dbReference type="InterPro" id="IPR023346">
    <property type="entry name" value="Lysozyme-like_dom_sf"/>
</dbReference>
<keyword evidence="14" id="KW-1133">Transmembrane helix</keyword>
<proteinExistence type="inferred from homology"/>
<feature type="domain" description="Glycosyl transferase family 51" evidence="15">
    <location>
        <begin position="50"/>
        <end position="216"/>
    </location>
</feature>
<keyword evidence="5" id="KW-0328">Glycosyltransferase</keyword>
<evidence type="ECO:0000256" key="6">
    <source>
        <dbReference type="ARBA" id="ARBA00022679"/>
    </source>
</evidence>
<reference evidence="16" key="1">
    <citation type="submission" date="2020-10" db="EMBL/GenBank/DDBJ databases">
        <authorList>
            <person name="Gilroy R."/>
        </authorList>
    </citation>
    <scope>NUCLEOTIDE SEQUENCE</scope>
    <source>
        <strain evidence="16">CHK187-14744</strain>
    </source>
</reference>
<comment type="catalytic activity">
    <reaction evidence="13">
        <text>[GlcNAc-(1-&gt;4)-Mur2Ac(oyl-L-Ala-gamma-D-Glu-L-Lys-D-Ala-D-Ala)](n)-di-trans,octa-cis-undecaprenyl diphosphate + beta-D-GlcNAc-(1-&gt;4)-Mur2Ac(oyl-L-Ala-gamma-D-Glu-L-Lys-D-Ala-D-Ala)-di-trans,octa-cis-undecaprenyl diphosphate = [GlcNAc-(1-&gt;4)-Mur2Ac(oyl-L-Ala-gamma-D-Glu-L-Lys-D-Ala-D-Ala)](n+1)-di-trans,octa-cis-undecaprenyl diphosphate + di-trans,octa-cis-undecaprenyl diphosphate + H(+)</text>
        <dbReference type="Rhea" id="RHEA:23708"/>
        <dbReference type="Rhea" id="RHEA-COMP:9602"/>
        <dbReference type="Rhea" id="RHEA-COMP:9603"/>
        <dbReference type="ChEBI" id="CHEBI:15378"/>
        <dbReference type="ChEBI" id="CHEBI:58405"/>
        <dbReference type="ChEBI" id="CHEBI:60033"/>
        <dbReference type="ChEBI" id="CHEBI:78435"/>
        <dbReference type="EC" id="2.4.99.28"/>
    </reaction>
</comment>
<dbReference type="GO" id="GO:0071555">
    <property type="term" value="P:cell wall organization"/>
    <property type="evidence" value="ECO:0007669"/>
    <property type="project" value="UniProtKB-KW"/>
</dbReference>
<dbReference type="AlphaFoldDB" id="A0A9D1HIH5"/>
<keyword evidence="6" id="KW-0808">Transferase</keyword>
<reference evidence="16" key="2">
    <citation type="journal article" date="2021" name="PeerJ">
        <title>Extensive microbial diversity within the chicken gut microbiome revealed by metagenomics and culture.</title>
        <authorList>
            <person name="Gilroy R."/>
            <person name="Ravi A."/>
            <person name="Getino M."/>
            <person name="Pursley I."/>
            <person name="Horton D.L."/>
            <person name="Alikhan N.F."/>
            <person name="Baker D."/>
            <person name="Gharbi K."/>
            <person name="Hall N."/>
            <person name="Watson M."/>
            <person name="Adriaenssens E.M."/>
            <person name="Foster-Nyarko E."/>
            <person name="Jarju S."/>
            <person name="Secka A."/>
            <person name="Antonio M."/>
            <person name="Oren A."/>
            <person name="Chaudhuri R.R."/>
            <person name="La Ragione R."/>
            <person name="Hildebrand F."/>
            <person name="Pallen M.J."/>
        </authorList>
    </citation>
    <scope>NUCLEOTIDE SEQUENCE</scope>
    <source>
        <strain evidence="16">CHK187-14744</strain>
    </source>
</reference>
<keyword evidence="3" id="KW-0121">Carboxypeptidase</keyword>
<organism evidence="16 17">
    <name type="scientific">Candidatus Onthocola gallistercoris</name>
    <dbReference type="NCBI Taxonomy" id="2840876"/>
    <lineage>
        <taxon>Bacteria</taxon>
        <taxon>Bacillati</taxon>
        <taxon>Bacillota</taxon>
        <taxon>Bacilli</taxon>
        <taxon>Candidatus Onthocola</taxon>
    </lineage>
</organism>
<keyword evidence="4" id="KW-0645">Protease</keyword>
<dbReference type="Gene3D" id="1.10.3810.10">
    <property type="entry name" value="Biosynthetic peptidoglycan transglycosylase-like"/>
    <property type="match status" value="1"/>
</dbReference>
<dbReference type="PANTHER" id="PTHR32282">
    <property type="entry name" value="BINDING PROTEIN TRANSPEPTIDASE, PUTATIVE-RELATED"/>
    <property type="match status" value="1"/>
</dbReference>
<dbReference type="InterPro" id="IPR036950">
    <property type="entry name" value="PBP_transglycosylase"/>
</dbReference>
<keyword evidence="10" id="KW-0511">Multifunctional enzyme</keyword>
<dbReference type="GO" id="GO:0009252">
    <property type="term" value="P:peptidoglycan biosynthetic process"/>
    <property type="evidence" value="ECO:0007669"/>
    <property type="project" value="UniProtKB-KW"/>
</dbReference>
<evidence type="ECO:0000259" key="15">
    <source>
        <dbReference type="Pfam" id="PF00912"/>
    </source>
</evidence>
<evidence type="ECO:0000256" key="13">
    <source>
        <dbReference type="ARBA" id="ARBA00049902"/>
    </source>
</evidence>
<keyword evidence="11" id="KW-0961">Cell wall biogenesis/degradation</keyword>
<evidence type="ECO:0000313" key="16">
    <source>
        <dbReference type="EMBL" id="HIU03806.1"/>
    </source>
</evidence>
<name>A0A9D1HIH5_9FIRM</name>
<evidence type="ECO:0000256" key="14">
    <source>
        <dbReference type="SAM" id="Phobius"/>
    </source>
</evidence>
<evidence type="ECO:0000313" key="17">
    <source>
        <dbReference type="Proteomes" id="UP000824164"/>
    </source>
</evidence>
<evidence type="ECO:0000256" key="4">
    <source>
        <dbReference type="ARBA" id="ARBA00022670"/>
    </source>
</evidence>
<dbReference type="GO" id="GO:0006508">
    <property type="term" value="P:proteolysis"/>
    <property type="evidence" value="ECO:0007669"/>
    <property type="project" value="UniProtKB-KW"/>
</dbReference>
<keyword evidence="14" id="KW-0472">Membrane</keyword>
<evidence type="ECO:0000256" key="3">
    <source>
        <dbReference type="ARBA" id="ARBA00022645"/>
    </source>
</evidence>
<evidence type="ECO:0000256" key="10">
    <source>
        <dbReference type="ARBA" id="ARBA00023268"/>
    </source>
</evidence>
<evidence type="ECO:0000256" key="1">
    <source>
        <dbReference type="ARBA" id="ARBA00007090"/>
    </source>
</evidence>
<protein>
    <submittedName>
        <fullName evidence="16">Transglycosylase domain-containing protein</fullName>
    </submittedName>
</protein>
<evidence type="ECO:0000256" key="2">
    <source>
        <dbReference type="ARBA" id="ARBA00007739"/>
    </source>
</evidence>